<sequence length="245" mass="27589">MVNYLFAILFVGYCCARKCYLDKDEKCATPGSCYTLAYGESFTVTSVERGCGRCDNDKNCYECSTDSCNSMTFILSHILTCYTTQEQSNVEYCLSGYGCIIKKIDARKWKFGCGICTGSEPCYQCNTNKCNKREAYLFCYEREENGKERIALTGCAKGNCYISVDITKAGGDMATALKKYTKQGCGDCPSTTIPCRSCDTKECNTVKFYKERHYCWGTTGTVEECNSEHKRFCYYAVINDKKGIE</sequence>
<keyword evidence="2" id="KW-1185">Reference proteome</keyword>
<dbReference type="AlphaFoldDB" id="A0A915MZ61"/>
<name>A0A915MZ61_MELJA</name>
<proteinExistence type="predicted"/>
<dbReference type="WBParaSite" id="scaffold5640_cov163.g9799">
    <property type="protein sequence ID" value="scaffold5640_cov163.g9799"/>
    <property type="gene ID" value="scaffold5640_cov163.g9799"/>
</dbReference>
<evidence type="ECO:0000313" key="2">
    <source>
        <dbReference type="Proteomes" id="UP000887561"/>
    </source>
</evidence>
<evidence type="ECO:0000313" key="3">
    <source>
        <dbReference type="WBParaSite" id="scaffold5640_cov163.g9799"/>
    </source>
</evidence>
<organism evidence="2 3">
    <name type="scientific">Meloidogyne javanica</name>
    <name type="common">Root-knot nematode worm</name>
    <dbReference type="NCBI Taxonomy" id="6303"/>
    <lineage>
        <taxon>Eukaryota</taxon>
        <taxon>Metazoa</taxon>
        <taxon>Ecdysozoa</taxon>
        <taxon>Nematoda</taxon>
        <taxon>Chromadorea</taxon>
        <taxon>Rhabditida</taxon>
        <taxon>Tylenchina</taxon>
        <taxon>Tylenchomorpha</taxon>
        <taxon>Tylenchoidea</taxon>
        <taxon>Meloidogynidae</taxon>
        <taxon>Meloidogyninae</taxon>
        <taxon>Meloidogyne</taxon>
        <taxon>Meloidogyne incognita group</taxon>
    </lineage>
</organism>
<protein>
    <submittedName>
        <fullName evidence="3">Uncharacterized protein</fullName>
    </submittedName>
</protein>
<feature type="signal peptide" evidence="1">
    <location>
        <begin position="1"/>
        <end position="16"/>
    </location>
</feature>
<dbReference type="Proteomes" id="UP000887561">
    <property type="component" value="Unplaced"/>
</dbReference>
<evidence type="ECO:0000256" key="1">
    <source>
        <dbReference type="SAM" id="SignalP"/>
    </source>
</evidence>
<keyword evidence="1" id="KW-0732">Signal</keyword>
<reference evidence="3" key="1">
    <citation type="submission" date="2022-11" db="UniProtKB">
        <authorList>
            <consortium name="WormBaseParasite"/>
        </authorList>
    </citation>
    <scope>IDENTIFICATION</scope>
</reference>
<accession>A0A915MZ61</accession>
<feature type="chain" id="PRO_5037343015" evidence="1">
    <location>
        <begin position="17"/>
        <end position="245"/>
    </location>
</feature>